<evidence type="ECO:0000313" key="2">
    <source>
        <dbReference type="Proteomes" id="UP000054007"/>
    </source>
</evidence>
<keyword evidence="2" id="KW-1185">Reference proteome</keyword>
<protein>
    <submittedName>
        <fullName evidence="1">Uncharacterized protein</fullName>
    </submittedName>
</protein>
<proteinExistence type="predicted"/>
<name>A0A0D7BR87_9AGAR</name>
<gene>
    <name evidence="1" type="ORF">CYLTODRAFT_449690</name>
</gene>
<accession>A0A0D7BR87</accession>
<reference evidence="1 2" key="1">
    <citation type="journal article" date="2015" name="Fungal Genet. Biol.">
        <title>Evolution of novel wood decay mechanisms in Agaricales revealed by the genome sequences of Fistulina hepatica and Cylindrobasidium torrendii.</title>
        <authorList>
            <person name="Floudas D."/>
            <person name="Held B.W."/>
            <person name="Riley R."/>
            <person name="Nagy L.G."/>
            <person name="Koehler G."/>
            <person name="Ransdell A.S."/>
            <person name="Younus H."/>
            <person name="Chow J."/>
            <person name="Chiniquy J."/>
            <person name="Lipzen A."/>
            <person name="Tritt A."/>
            <person name="Sun H."/>
            <person name="Haridas S."/>
            <person name="LaButti K."/>
            <person name="Ohm R.A."/>
            <person name="Kues U."/>
            <person name="Blanchette R.A."/>
            <person name="Grigoriev I.V."/>
            <person name="Minto R.E."/>
            <person name="Hibbett D.S."/>
        </authorList>
    </citation>
    <scope>NUCLEOTIDE SEQUENCE [LARGE SCALE GENOMIC DNA]</scope>
    <source>
        <strain evidence="1 2">FP15055 ss-10</strain>
    </source>
</reference>
<dbReference type="Proteomes" id="UP000054007">
    <property type="component" value="Unassembled WGS sequence"/>
</dbReference>
<dbReference type="EMBL" id="KN880441">
    <property type="protein sequence ID" value="KIY72725.1"/>
    <property type="molecule type" value="Genomic_DNA"/>
</dbReference>
<organism evidence="1 2">
    <name type="scientific">Cylindrobasidium torrendii FP15055 ss-10</name>
    <dbReference type="NCBI Taxonomy" id="1314674"/>
    <lineage>
        <taxon>Eukaryota</taxon>
        <taxon>Fungi</taxon>
        <taxon>Dikarya</taxon>
        <taxon>Basidiomycota</taxon>
        <taxon>Agaricomycotina</taxon>
        <taxon>Agaricomycetes</taxon>
        <taxon>Agaricomycetidae</taxon>
        <taxon>Agaricales</taxon>
        <taxon>Marasmiineae</taxon>
        <taxon>Physalacriaceae</taxon>
        <taxon>Cylindrobasidium</taxon>
    </lineage>
</organism>
<sequence>MSVSRSQTAPLHDDKNLFAPRLSCALDATVTPSIALAGLGVCISSTTPVTSLCSAMLAPPLATKYPPSLGLGRRPAPPRPIPGGLSASASIADGLAAYLGAGGGGEREREEEVEAKVERGGQKYVVAGTAVHRRGFTSTVRHVATARFARRTLYAIPEEGHASSFNSMKKLRGNPSLGFLSHKMLF</sequence>
<dbReference type="AlphaFoldDB" id="A0A0D7BR87"/>
<evidence type="ECO:0000313" key="1">
    <source>
        <dbReference type="EMBL" id="KIY72725.1"/>
    </source>
</evidence>